<dbReference type="GO" id="GO:0008792">
    <property type="term" value="F:arginine decarboxylase activity"/>
    <property type="evidence" value="ECO:0007669"/>
    <property type="project" value="TreeGrafter"/>
</dbReference>
<feature type="domain" description="Orn/Lys/Arg decarboxylases family 1 pyridoxal-P attachment site" evidence="6">
    <location>
        <begin position="403"/>
        <end position="417"/>
    </location>
</feature>
<dbReference type="InterPro" id="IPR015422">
    <property type="entry name" value="PyrdxlP-dep_Trfase_small"/>
</dbReference>
<dbReference type="PANTHER" id="PTHR45229">
    <property type="entry name" value="CONSTITUTIVE ORNITHINE DECARBOXYLASE"/>
    <property type="match status" value="1"/>
</dbReference>
<evidence type="ECO:0000256" key="5">
    <source>
        <dbReference type="PIRSR" id="PIRSR009393-1"/>
    </source>
</evidence>
<dbReference type="Pfam" id="PF01276">
    <property type="entry name" value="OKR_DC_1"/>
    <property type="match status" value="1"/>
</dbReference>
<comment type="similarity">
    <text evidence="1">Belongs to the Orn/Lys/Arg decarboxylase class-I family.</text>
</comment>
<dbReference type="GO" id="GO:0006527">
    <property type="term" value="P:L-arginine catabolic process"/>
    <property type="evidence" value="ECO:0007669"/>
    <property type="project" value="TreeGrafter"/>
</dbReference>
<evidence type="ECO:0000259" key="6">
    <source>
        <dbReference type="PROSITE" id="PS00703"/>
    </source>
</evidence>
<dbReference type="eggNOG" id="COG1982">
    <property type="taxonomic scope" value="Bacteria"/>
</dbReference>
<dbReference type="PANTHER" id="PTHR45229:SF3">
    <property type="entry name" value="BIODEGRADATIVE ARGININE DECARBOXYLASE"/>
    <property type="match status" value="1"/>
</dbReference>
<evidence type="ECO:0000256" key="3">
    <source>
        <dbReference type="ARBA" id="ARBA00022898"/>
    </source>
</evidence>
<proteinExistence type="inferred from homology"/>
<dbReference type="InterPro" id="IPR036633">
    <property type="entry name" value="Prn/Lys/Arg_de-COase_C_sf"/>
</dbReference>
<dbReference type="InterPro" id="IPR008286">
    <property type="entry name" value="Prn/Lys/Arg_de-COase_C"/>
</dbReference>
<dbReference type="FunFam" id="3.40.640.10:FF:000008">
    <property type="entry name" value="Lysine decarboxylase, inducible"/>
    <property type="match status" value="1"/>
</dbReference>
<accession>U7V825</accession>
<dbReference type="PIRSF" id="PIRSF009393">
    <property type="entry name" value="Orn_decarb"/>
    <property type="match status" value="1"/>
</dbReference>
<gene>
    <name evidence="7" type="ORF">HMPREF0202_02366</name>
</gene>
<dbReference type="InterPro" id="IPR005308">
    <property type="entry name" value="OKR_de-COase_N"/>
</dbReference>
<dbReference type="InterPro" id="IPR011193">
    <property type="entry name" value="Orn/lys/arg_de-COase"/>
</dbReference>
<evidence type="ECO:0000313" key="8">
    <source>
        <dbReference type="Proteomes" id="UP000017081"/>
    </source>
</evidence>
<dbReference type="AlphaFoldDB" id="U7V825"/>
<dbReference type="PROSITE" id="PS00703">
    <property type="entry name" value="OKR_DC_1"/>
    <property type="match status" value="1"/>
</dbReference>
<dbReference type="PATRIC" id="fig|1319815.3.peg.2273"/>
<keyword evidence="2" id="KW-0210">Decarboxylase</keyword>
<dbReference type="Gene3D" id="3.40.50.2300">
    <property type="match status" value="1"/>
</dbReference>
<dbReference type="InterPro" id="IPR000310">
    <property type="entry name" value="Orn/Lys/Arg_deCO2ase_major_dom"/>
</dbReference>
<evidence type="ECO:0000256" key="2">
    <source>
        <dbReference type="ARBA" id="ARBA00022793"/>
    </source>
</evidence>
<dbReference type="Proteomes" id="UP000017081">
    <property type="component" value="Unassembled WGS sequence"/>
</dbReference>
<reference evidence="7 8" key="1">
    <citation type="submission" date="2013-08" db="EMBL/GenBank/DDBJ databases">
        <authorList>
            <person name="Weinstock G."/>
            <person name="Sodergren E."/>
            <person name="Wylie T."/>
            <person name="Fulton L."/>
            <person name="Fulton R."/>
            <person name="Fronick C."/>
            <person name="O'Laughlin M."/>
            <person name="Godfrey J."/>
            <person name="Miner T."/>
            <person name="Herter B."/>
            <person name="Appelbaum E."/>
            <person name="Cordes M."/>
            <person name="Lek S."/>
            <person name="Wollam A."/>
            <person name="Pepin K.H."/>
            <person name="Palsikar V.B."/>
            <person name="Mitreva M."/>
            <person name="Wilson R.K."/>
        </authorList>
    </citation>
    <scope>NUCLEOTIDE SEQUENCE [LARGE SCALE GENOMIC DNA]</scope>
    <source>
        <strain evidence="7 8">ATCC BAA-474</strain>
    </source>
</reference>
<keyword evidence="4" id="KW-0456">Lyase</keyword>
<evidence type="ECO:0000256" key="1">
    <source>
        <dbReference type="ARBA" id="ARBA00010671"/>
    </source>
</evidence>
<sequence length="777" mass="88432">MILEIYLDKRRVNFMKKIVYGDGSKVVLFKEGIKEGTEIGNRIEELVDEIKRRCMGVYTSESYEDLEDVVTYDKGIDCLLLSWPNNREEKEAVDVINKLHESQEGVPVFLLTHKADALENLSREVYEHVEEIIWILQEEIGFLGERIQRAVERYNDNLLPPLTKAVFNYNKVAEYSWAAPGHQGGVGFTKTALGRRFFDFYDENLFRSDTGIERTSIGSLLDHTGAFLEGEKLAAKVFGADRSYNVLVGTSGSNRTIMQGVLTDEDIALVDRNCHKSIEQGLIITGAKPVYMKPTRNRYGIIGPILPNEMKKEEVIKKIGESPLVPEKMKSQNPIYSVVTNCTYDGVCYNAMKVEDLFQPYIERIHFDEAWYGYARFNEMYKNHYAMRGEAKDYKGNATVFATHSTHKLLNALSQASYVHMRKGKNPIIEERFNQAYMMHATTSPLYAIAVSNEVGAAMMQGKTGKFLTDEVLKEAIDFRKMVGKYHKEYGQEGEWFFKPWNAETVKDPKTGKVYNFEDAPTELLMTEQSCWRMDPKDTWHGFQGLPEDWAMLDPIKVSILAPGMNEDGELAEKGVPAQLISYYFSKYGVVPTRTTDFQIMFLFSMGISKGKWGTLLDLLVSFKREYDNNTPLRKIFPELVEGREERYGDLGMKDLGDEIFQYLKEHNLGKYLNEAYSGLPEQVMSPREAYNKIVKNEVELVPAKELEGRVAANAVIPYPPGIPMLMSGESFGAADSAQISYLRALTTWDKQFPGFEHETEGTAVIGGEYHVLCVKK</sequence>
<dbReference type="Pfam" id="PF03709">
    <property type="entry name" value="OKR_DC_1_N"/>
    <property type="match status" value="1"/>
</dbReference>
<dbReference type="SUPFAM" id="SSF55904">
    <property type="entry name" value="Ornithine decarboxylase C-terminal domain"/>
    <property type="match status" value="1"/>
</dbReference>
<evidence type="ECO:0000313" key="7">
    <source>
        <dbReference type="EMBL" id="ERT67680.1"/>
    </source>
</evidence>
<dbReference type="Gene3D" id="3.40.640.10">
    <property type="entry name" value="Type I PLP-dependent aspartate aminotransferase-like (Major domain)"/>
    <property type="match status" value="1"/>
</dbReference>
<feature type="modified residue" description="N6-(pyridoxal phosphate)lysine" evidence="5">
    <location>
        <position position="408"/>
    </location>
</feature>
<organism evidence="7 8">
    <name type="scientific">Cetobacterium somerae ATCC BAA-474</name>
    <dbReference type="NCBI Taxonomy" id="1319815"/>
    <lineage>
        <taxon>Bacteria</taxon>
        <taxon>Fusobacteriati</taxon>
        <taxon>Fusobacteriota</taxon>
        <taxon>Fusobacteriia</taxon>
        <taxon>Fusobacteriales</taxon>
        <taxon>Fusobacteriaceae</taxon>
        <taxon>Cetobacterium</taxon>
    </lineage>
</organism>
<keyword evidence="3 5" id="KW-0663">Pyridoxal phosphate</keyword>
<dbReference type="Pfam" id="PF03711">
    <property type="entry name" value="OKR_DC_1_C"/>
    <property type="match status" value="1"/>
</dbReference>
<dbReference type="HOGENOM" id="CLU_014292_3_0_0"/>
<dbReference type="GO" id="GO:0030170">
    <property type="term" value="F:pyridoxal phosphate binding"/>
    <property type="evidence" value="ECO:0007669"/>
    <property type="project" value="TreeGrafter"/>
</dbReference>
<dbReference type="Gene3D" id="3.90.100.10">
    <property type="entry name" value="Orn/Lys/Arg decarboxylase, C-terminal domain"/>
    <property type="match status" value="1"/>
</dbReference>
<dbReference type="STRING" id="1319815.HMPREF0202_02366"/>
<dbReference type="InterPro" id="IPR015421">
    <property type="entry name" value="PyrdxlP-dep_Trfase_major"/>
</dbReference>
<dbReference type="InterPro" id="IPR015424">
    <property type="entry name" value="PyrdxlP-dep_Trfase"/>
</dbReference>
<protein>
    <submittedName>
        <fullName evidence="7">Biodegradative arginine decarboxylase</fullName>
    </submittedName>
</protein>
<comment type="caution">
    <text evidence="7">The sequence shown here is derived from an EMBL/GenBank/DDBJ whole genome shotgun (WGS) entry which is preliminary data.</text>
</comment>
<dbReference type="SUPFAM" id="SSF53383">
    <property type="entry name" value="PLP-dependent transferases"/>
    <property type="match status" value="1"/>
</dbReference>
<dbReference type="Gene3D" id="3.90.1150.10">
    <property type="entry name" value="Aspartate Aminotransferase, domain 1"/>
    <property type="match status" value="1"/>
</dbReference>
<dbReference type="EMBL" id="AXZF01000111">
    <property type="protein sequence ID" value="ERT67680.1"/>
    <property type="molecule type" value="Genomic_DNA"/>
</dbReference>
<dbReference type="NCBIfam" id="NF011603">
    <property type="entry name" value="PRK15029.1"/>
    <property type="match status" value="1"/>
</dbReference>
<evidence type="ECO:0000256" key="4">
    <source>
        <dbReference type="ARBA" id="ARBA00023239"/>
    </source>
</evidence>
<name>U7V825_9FUSO</name>
<keyword evidence="8" id="KW-1185">Reference proteome</keyword>
<dbReference type="GO" id="GO:0005829">
    <property type="term" value="C:cytosol"/>
    <property type="evidence" value="ECO:0007669"/>
    <property type="project" value="TreeGrafter"/>
</dbReference>